<keyword evidence="4" id="KW-0547">Nucleotide-binding</keyword>
<dbReference type="Gene3D" id="3.40.50.300">
    <property type="entry name" value="P-loop containing nucleotide triphosphate hydrolases"/>
    <property type="match status" value="1"/>
</dbReference>
<protein>
    <submittedName>
        <fullName evidence="11">ATP-binding cassette domain-containing protein</fullName>
    </submittedName>
</protein>
<dbReference type="GO" id="GO:0043215">
    <property type="term" value="P:daunorubicin transport"/>
    <property type="evidence" value="ECO:0007669"/>
    <property type="project" value="InterPro"/>
</dbReference>
<comment type="subcellular location">
    <subcellularLocation>
        <location evidence="1">Cell membrane</location>
        <topology evidence="1">Peripheral membrane protein</topology>
        <orientation evidence="1">Cytoplasmic side</orientation>
    </subcellularLocation>
</comment>
<dbReference type="GO" id="GO:0005886">
    <property type="term" value="C:plasma membrane"/>
    <property type="evidence" value="ECO:0007669"/>
    <property type="project" value="UniProtKB-SubCell"/>
</dbReference>
<comment type="caution">
    <text evidence="11">The sequence shown here is derived from an EMBL/GenBank/DDBJ whole genome shotgun (WGS) entry which is preliminary data.</text>
</comment>
<dbReference type="PROSITE" id="PS50893">
    <property type="entry name" value="ABC_TRANSPORTER_2"/>
    <property type="match status" value="1"/>
</dbReference>
<dbReference type="AlphaFoldDB" id="A0A927PM64"/>
<reference evidence="11" key="1">
    <citation type="submission" date="2020-09" db="EMBL/GenBank/DDBJ databases">
        <title>Hoyosella lacisalsi sp. nov., a halotolerant actinobacterium isolated from soil of Lake Gudzhirganskoe.</title>
        <authorList>
            <person name="Yang Q."/>
            <person name="Guo P.Y."/>
            <person name="Liu S.W."/>
            <person name="Li F.N."/>
            <person name="Sun C.H."/>
        </authorList>
    </citation>
    <scope>NUCLEOTIDE SEQUENCE</scope>
    <source>
        <strain evidence="11">G463</strain>
    </source>
</reference>
<evidence type="ECO:0000256" key="9">
    <source>
        <dbReference type="ARBA" id="ARBA00049985"/>
    </source>
</evidence>
<evidence type="ECO:0000313" key="12">
    <source>
        <dbReference type="Proteomes" id="UP000642993"/>
    </source>
</evidence>
<evidence type="ECO:0000259" key="10">
    <source>
        <dbReference type="PROSITE" id="PS50893"/>
    </source>
</evidence>
<proteinExistence type="inferred from homology"/>
<dbReference type="GO" id="GO:0016887">
    <property type="term" value="F:ATP hydrolysis activity"/>
    <property type="evidence" value="ECO:0007669"/>
    <property type="project" value="InterPro"/>
</dbReference>
<organism evidence="11 12">
    <name type="scientific">Lolliginicoccus lacisalsi</name>
    <dbReference type="NCBI Taxonomy" id="2742202"/>
    <lineage>
        <taxon>Bacteria</taxon>
        <taxon>Bacillati</taxon>
        <taxon>Actinomycetota</taxon>
        <taxon>Actinomycetes</taxon>
        <taxon>Mycobacteriales</taxon>
        <taxon>Hoyosellaceae</taxon>
        <taxon>Lolliginicoccus</taxon>
    </lineage>
</organism>
<name>A0A927PM64_9ACTN</name>
<dbReference type="SUPFAM" id="SSF52540">
    <property type="entry name" value="P-loop containing nucleoside triphosphate hydrolases"/>
    <property type="match status" value="1"/>
</dbReference>
<dbReference type="NCBIfam" id="TIGR01188">
    <property type="entry name" value="drrA"/>
    <property type="match status" value="1"/>
</dbReference>
<dbReference type="InterPro" id="IPR017871">
    <property type="entry name" value="ABC_transporter-like_CS"/>
</dbReference>
<dbReference type="GO" id="GO:0005524">
    <property type="term" value="F:ATP binding"/>
    <property type="evidence" value="ECO:0007669"/>
    <property type="project" value="UniProtKB-KW"/>
</dbReference>
<evidence type="ECO:0000313" key="11">
    <source>
        <dbReference type="EMBL" id="MBD8506494.1"/>
    </source>
</evidence>
<dbReference type="GO" id="GO:0046677">
    <property type="term" value="P:response to antibiotic"/>
    <property type="evidence" value="ECO:0007669"/>
    <property type="project" value="UniProtKB-KW"/>
</dbReference>
<keyword evidence="2" id="KW-0813">Transport</keyword>
<feature type="domain" description="ABC transporter" evidence="10">
    <location>
        <begin position="8"/>
        <end position="238"/>
    </location>
</feature>
<evidence type="ECO:0000256" key="3">
    <source>
        <dbReference type="ARBA" id="ARBA00022475"/>
    </source>
</evidence>
<dbReference type="InterPro" id="IPR005894">
    <property type="entry name" value="DrrA"/>
</dbReference>
<dbReference type="PANTHER" id="PTHR42711:SF19">
    <property type="entry name" value="DOXORUBICIN RESISTANCE ATP-BINDING PROTEIN DRRA"/>
    <property type="match status" value="1"/>
</dbReference>
<evidence type="ECO:0000256" key="4">
    <source>
        <dbReference type="ARBA" id="ARBA00022741"/>
    </source>
</evidence>
<keyword evidence="3" id="KW-1003">Cell membrane</keyword>
<keyword evidence="6" id="KW-1278">Translocase</keyword>
<keyword evidence="8" id="KW-0046">Antibiotic resistance</keyword>
<accession>A0A927PM64</accession>
<dbReference type="InterPro" id="IPR050763">
    <property type="entry name" value="ABC_transporter_ATP-binding"/>
</dbReference>
<dbReference type="InterPro" id="IPR003439">
    <property type="entry name" value="ABC_transporter-like_ATP-bd"/>
</dbReference>
<evidence type="ECO:0000256" key="7">
    <source>
        <dbReference type="ARBA" id="ARBA00023136"/>
    </source>
</evidence>
<keyword evidence="12" id="KW-1185">Reference proteome</keyword>
<dbReference type="GO" id="GO:1900753">
    <property type="term" value="P:doxorubicin transport"/>
    <property type="evidence" value="ECO:0007669"/>
    <property type="project" value="InterPro"/>
</dbReference>
<keyword evidence="7" id="KW-0472">Membrane</keyword>
<evidence type="ECO:0000256" key="8">
    <source>
        <dbReference type="ARBA" id="ARBA00023251"/>
    </source>
</evidence>
<dbReference type="FunFam" id="3.40.50.300:FF:000589">
    <property type="entry name" value="ABC transporter, ATP-binding subunit"/>
    <property type="match status" value="1"/>
</dbReference>
<dbReference type="EMBL" id="JACYWE010000004">
    <property type="protein sequence ID" value="MBD8506494.1"/>
    <property type="molecule type" value="Genomic_DNA"/>
</dbReference>
<dbReference type="Pfam" id="PF00005">
    <property type="entry name" value="ABC_tran"/>
    <property type="match status" value="1"/>
</dbReference>
<dbReference type="RefSeq" id="WP_192038967.1">
    <property type="nucleotide sequence ID" value="NZ_JACYWE010000004.1"/>
</dbReference>
<dbReference type="InterPro" id="IPR027417">
    <property type="entry name" value="P-loop_NTPase"/>
</dbReference>
<dbReference type="PANTHER" id="PTHR42711">
    <property type="entry name" value="ABC TRANSPORTER ATP-BINDING PROTEIN"/>
    <property type="match status" value="1"/>
</dbReference>
<dbReference type="GO" id="GO:0055085">
    <property type="term" value="P:transmembrane transport"/>
    <property type="evidence" value="ECO:0007669"/>
    <property type="project" value="UniProtKB-ARBA"/>
</dbReference>
<sequence>MTEPTLAIDARGLAKHYGTFAAVTSVDLAVPTGTVHAVLGPNGAGKTTTVRMLATLTRPTGGTARILGHDIVRDATAVRSLIGLTGQYASVDNDLSARENLTIFARLLGYNRARARARTDELLAEFSLTDSATKPLKSFSGGMRRRLDLAASLIAEPPLIFLDEPTTGLDPRTRVDMWNTVRSLVARGSTILLTTQYLEEADELADRITVIDHGTVVAEGSPDELKDSIGHSVLRVTVTDPHDTLRAARIVAASTGAEASAATPGTLTAALASTSEVPEVLLALRAAGIGIRDLAIERPDLNAVFFALTGNPHKEDVA</sequence>
<evidence type="ECO:0000256" key="5">
    <source>
        <dbReference type="ARBA" id="ARBA00022840"/>
    </source>
</evidence>
<evidence type="ECO:0000256" key="6">
    <source>
        <dbReference type="ARBA" id="ARBA00022967"/>
    </source>
</evidence>
<comment type="similarity">
    <text evidence="9">Belongs to the ABC transporter superfamily. Drug exporter-1 (DrugE1) (TC 3.A.1.105) family.</text>
</comment>
<dbReference type="SMART" id="SM00382">
    <property type="entry name" value="AAA"/>
    <property type="match status" value="1"/>
</dbReference>
<keyword evidence="5 11" id="KW-0067">ATP-binding</keyword>
<dbReference type="PROSITE" id="PS00211">
    <property type="entry name" value="ABC_TRANSPORTER_1"/>
    <property type="match status" value="1"/>
</dbReference>
<evidence type="ECO:0000256" key="1">
    <source>
        <dbReference type="ARBA" id="ARBA00004413"/>
    </source>
</evidence>
<gene>
    <name evidence="11" type="ORF">HT102_08355</name>
</gene>
<dbReference type="InterPro" id="IPR003593">
    <property type="entry name" value="AAA+_ATPase"/>
</dbReference>
<dbReference type="Proteomes" id="UP000642993">
    <property type="component" value="Unassembled WGS sequence"/>
</dbReference>
<evidence type="ECO:0000256" key="2">
    <source>
        <dbReference type="ARBA" id="ARBA00022448"/>
    </source>
</evidence>